<evidence type="ECO:0008006" key="2">
    <source>
        <dbReference type="Google" id="ProtNLM"/>
    </source>
</evidence>
<reference evidence="1" key="1">
    <citation type="journal article" date="2020" name="Nature">
        <title>Giant virus diversity and host interactions through global metagenomics.</title>
        <authorList>
            <person name="Schulz F."/>
            <person name="Roux S."/>
            <person name="Paez-Espino D."/>
            <person name="Jungbluth S."/>
            <person name="Walsh D.A."/>
            <person name="Denef V.J."/>
            <person name="McMahon K.D."/>
            <person name="Konstantinidis K.T."/>
            <person name="Eloe-Fadrosh E.A."/>
            <person name="Kyrpides N.C."/>
            <person name="Woyke T."/>
        </authorList>
    </citation>
    <scope>NUCLEOTIDE SEQUENCE</scope>
    <source>
        <strain evidence="1">GVMAG-S-3300013006-138</strain>
    </source>
</reference>
<evidence type="ECO:0000313" key="1">
    <source>
        <dbReference type="EMBL" id="QHU18385.1"/>
    </source>
</evidence>
<dbReference type="EMBL" id="MN740929">
    <property type="protein sequence ID" value="QHU18385.1"/>
    <property type="molecule type" value="Genomic_DNA"/>
</dbReference>
<organism evidence="1">
    <name type="scientific">viral metagenome</name>
    <dbReference type="NCBI Taxonomy" id="1070528"/>
    <lineage>
        <taxon>unclassified sequences</taxon>
        <taxon>metagenomes</taxon>
        <taxon>organismal metagenomes</taxon>
    </lineage>
</organism>
<dbReference type="SUPFAM" id="SSF53448">
    <property type="entry name" value="Nucleotide-diphospho-sugar transferases"/>
    <property type="match status" value="1"/>
</dbReference>
<protein>
    <recommendedName>
        <fullName evidence="2">Glycosyltransferase 2-like domain-containing protein</fullName>
    </recommendedName>
</protein>
<sequence length="186" mass="21257">MPSFHILIPSIGRPSLQRLINSLLPQLHECDHITIVFDGVDIPVLNIKEARCQIHIYRQTPNLGFWGHVIRNKYANKIERTEFVMHADDDDMYIDGAFGKLRLLCKRDDTLYIAKIIDCFGNIMPPGNYVREGVINTACGIIPYDLNTSAIWTRRFGGDGAFYRAIADQANHIEFLDFAIYKSRDA</sequence>
<dbReference type="AlphaFoldDB" id="A0A6C0KK98"/>
<dbReference type="InterPro" id="IPR029044">
    <property type="entry name" value="Nucleotide-diphossugar_trans"/>
</dbReference>
<proteinExistence type="predicted"/>
<dbReference type="Gene3D" id="3.90.550.10">
    <property type="entry name" value="Spore Coat Polysaccharide Biosynthesis Protein SpsA, Chain A"/>
    <property type="match status" value="1"/>
</dbReference>
<name>A0A6C0KK98_9ZZZZ</name>
<accession>A0A6C0KK98</accession>
<dbReference type="CDD" id="cd00761">
    <property type="entry name" value="Glyco_tranf_GTA_type"/>
    <property type="match status" value="1"/>
</dbReference>